<dbReference type="InterPro" id="IPR052021">
    <property type="entry name" value="Type-I_RS_S_subunit"/>
</dbReference>
<keyword evidence="3" id="KW-0238">DNA-binding</keyword>
<dbReference type="SUPFAM" id="SSF116734">
    <property type="entry name" value="DNA methylase specificity domain"/>
    <property type="match status" value="2"/>
</dbReference>
<organism evidence="6 7">
    <name type="scientific">Vibrio vulnificus</name>
    <dbReference type="NCBI Taxonomy" id="672"/>
    <lineage>
        <taxon>Bacteria</taxon>
        <taxon>Pseudomonadati</taxon>
        <taxon>Pseudomonadota</taxon>
        <taxon>Gammaproteobacteria</taxon>
        <taxon>Vibrionales</taxon>
        <taxon>Vibrionaceae</taxon>
        <taxon>Vibrio</taxon>
    </lineage>
</organism>
<dbReference type="GO" id="GO:0009307">
    <property type="term" value="P:DNA restriction-modification system"/>
    <property type="evidence" value="ECO:0007669"/>
    <property type="project" value="UniProtKB-KW"/>
</dbReference>
<dbReference type="Gene3D" id="1.10.287.1120">
    <property type="entry name" value="Bipartite methylase S protein"/>
    <property type="match status" value="1"/>
</dbReference>
<dbReference type="GO" id="GO:0003677">
    <property type="term" value="F:DNA binding"/>
    <property type="evidence" value="ECO:0007669"/>
    <property type="project" value="UniProtKB-KW"/>
</dbReference>
<accession>A0A8H9N2X2</accession>
<feature type="domain" description="Type I restriction modification DNA specificity" evidence="5">
    <location>
        <begin position="3"/>
        <end position="180"/>
    </location>
</feature>
<dbReference type="PANTHER" id="PTHR30408">
    <property type="entry name" value="TYPE-1 RESTRICTION ENZYME ECOKI SPECIFICITY PROTEIN"/>
    <property type="match status" value="1"/>
</dbReference>
<dbReference type="EMBL" id="DACRBY010000025">
    <property type="protein sequence ID" value="HAS8541774.1"/>
    <property type="molecule type" value="Genomic_DNA"/>
</dbReference>
<evidence type="ECO:0000256" key="2">
    <source>
        <dbReference type="ARBA" id="ARBA00022747"/>
    </source>
</evidence>
<evidence type="ECO:0000313" key="7">
    <source>
        <dbReference type="Proteomes" id="UP000863257"/>
    </source>
</evidence>
<dbReference type="GO" id="GO:0004519">
    <property type="term" value="F:endonuclease activity"/>
    <property type="evidence" value="ECO:0007669"/>
    <property type="project" value="UniProtKB-KW"/>
</dbReference>
<dbReference type="PANTHER" id="PTHR30408:SF12">
    <property type="entry name" value="TYPE I RESTRICTION ENZYME MJAVIII SPECIFICITY SUBUNIT"/>
    <property type="match status" value="1"/>
</dbReference>
<reference evidence="6" key="2">
    <citation type="submission" date="2019-01" db="EMBL/GenBank/DDBJ databases">
        <authorList>
            <consortium name="NCBI Pathogen Detection Project"/>
        </authorList>
    </citation>
    <scope>NUCLEOTIDE SEQUENCE</scope>
    <source>
        <strain evidence="6">BCW_3452</strain>
    </source>
</reference>
<name>A0A8H9N2X2_VIBVL</name>
<dbReference type="InterPro" id="IPR044946">
    <property type="entry name" value="Restrct_endonuc_typeI_TRD_sf"/>
</dbReference>
<dbReference type="CDD" id="cd17278">
    <property type="entry name" value="RMtype1_S_LdeBORF1052P-TRD2-CR2"/>
    <property type="match status" value="1"/>
</dbReference>
<comment type="caution">
    <text evidence="6">The sequence shown here is derived from an EMBL/GenBank/DDBJ whole genome shotgun (WGS) entry which is preliminary data.</text>
</comment>
<evidence type="ECO:0000313" key="6">
    <source>
        <dbReference type="EMBL" id="HAS8541774.1"/>
    </source>
</evidence>
<comment type="similarity">
    <text evidence="1">Belongs to the type-I restriction system S methylase family.</text>
</comment>
<sequence>MVPNGWEETRLKHIARIKSGSTPLRAKQDLYYSQDGTPWVKTLDLNNAEIFETDERITELALKETSCSIFPVNTVLVAMYGGFNQIGRTGLLTVPSAINQALSGLMLDDTKADSKYILNYLNGNILQWKKFAASSRKDPNITREDVCNFEVLLPPLPEQRKIAKILSTWDKAIATTERLIDAGKRQKKALMQQLLTGKKRLVDPEMGKTFEGDWEEVRLSQLVKVTGGNAFKSEQFATQGIPLIKISNIKADYSVNVDSSVFIVEESKYEKFKVKTGDVLIAMSGATTGKVGCYRFNDFSYLNQRVGRFDPKKNKIIKPYLFQLLKLPKVQHDILIDAVGGAQPNISNKDIERLKVKVPAIGEQQKIASVLTAADKEIELLEAKLAHLKEEKKALMQQLLTGKRRVKVEHTEAA</sequence>
<dbReference type="AlphaFoldDB" id="A0A8H9N2X2"/>
<keyword evidence="6" id="KW-0378">Hydrolase</keyword>
<dbReference type="RefSeq" id="WP_154186439.1">
    <property type="nucleotide sequence ID" value="NZ_CP035784.1"/>
</dbReference>
<dbReference type="Gene3D" id="3.90.220.20">
    <property type="entry name" value="DNA methylase specificity domains"/>
    <property type="match status" value="2"/>
</dbReference>
<reference evidence="6" key="1">
    <citation type="journal article" date="2018" name="Genome Biol.">
        <title>SKESA: strategic k-mer extension for scrupulous assemblies.</title>
        <authorList>
            <person name="Souvorov A."/>
            <person name="Agarwala R."/>
            <person name="Lipman D.J."/>
        </authorList>
    </citation>
    <scope>NUCLEOTIDE SEQUENCE</scope>
    <source>
        <strain evidence="6">BCW_3452</strain>
    </source>
</reference>
<evidence type="ECO:0000256" key="1">
    <source>
        <dbReference type="ARBA" id="ARBA00010923"/>
    </source>
</evidence>
<feature type="domain" description="Type I restriction modification DNA specificity" evidence="5">
    <location>
        <begin position="212"/>
        <end position="389"/>
    </location>
</feature>
<keyword evidence="4" id="KW-0175">Coiled coil</keyword>
<keyword evidence="6" id="KW-0540">Nuclease</keyword>
<feature type="coiled-coil region" evidence="4">
    <location>
        <begin position="371"/>
        <end position="405"/>
    </location>
</feature>
<keyword evidence="2" id="KW-0680">Restriction system</keyword>
<evidence type="ECO:0000256" key="4">
    <source>
        <dbReference type="SAM" id="Coils"/>
    </source>
</evidence>
<gene>
    <name evidence="6" type="ORF">I7730_18460</name>
</gene>
<evidence type="ECO:0000256" key="3">
    <source>
        <dbReference type="ARBA" id="ARBA00023125"/>
    </source>
</evidence>
<keyword evidence="6" id="KW-0255">Endonuclease</keyword>
<evidence type="ECO:0000259" key="5">
    <source>
        <dbReference type="Pfam" id="PF01420"/>
    </source>
</evidence>
<proteinExistence type="inferred from homology"/>
<protein>
    <submittedName>
        <fullName evidence="6">Restriction endonuclease subunit S</fullName>
    </submittedName>
</protein>
<dbReference type="InterPro" id="IPR000055">
    <property type="entry name" value="Restrct_endonuc_typeI_TRD"/>
</dbReference>
<dbReference type="Pfam" id="PF01420">
    <property type="entry name" value="Methylase_S"/>
    <property type="match status" value="2"/>
</dbReference>
<dbReference type="Proteomes" id="UP000863257">
    <property type="component" value="Unassembled WGS sequence"/>
</dbReference>
<dbReference type="CDD" id="cd17276">
    <property type="entry name" value="RMtype1_S_Sau1132ORF3780P-TRD1-CR1_like"/>
    <property type="match status" value="1"/>
</dbReference>